<evidence type="ECO:0000256" key="2">
    <source>
        <dbReference type="ARBA" id="ARBA00008821"/>
    </source>
</evidence>
<dbReference type="InterPro" id="IPR006043">
    <property type="entry name" value="NCS2"/>
</dbReference>
<feature type="compositionally biased region" description="Pro residues" evidence="6">
    <location>
        <begin position="10"/>
        <end position="20"/>
    </location>
</feature>
<feature type="transmembrane region" description="Helical" evidence="7">
    <location>
        <begin position="449"/>
        <end position="467"/>
    </location>
</feature>
<feature type="transmembrane region" description="Helical" evidence="7">
    <location>
        <begin position="391"/>
        <end position="413"/>
    </location>
</feature>
<feature type="region of interest" description="Disordered" evidence="6">
    <location>
        <begin position="1"/>
        <end position="24"/>
    </location>
</feature>
<feature type="transmembrane region" description="Helical" evidence="7">
    <location>
        <begin position="248"/>
        <end position="270"/>
    </location>
</feature>
<feature type="transmembrane region" description="Helical" evidence="7">
    <location>
        <begin position="159"/>
        <end position="177"/>
    </location>
</feature>
<dbReference type="Proteomes" id="UP001055439">
    <property type="component" value="Chromosome 5"/>
</dbReference>
<dbReference type="InterPro" id="IPR010417">
    <property type="entry name" value="Embryo-specific_ATS3"/>
</dbReference>
<evidence type="ECO:0000256" key="4">
    <source>
        <dbReference type="ARBA" id="ARBA00022989"/>
    </source>
</evidence>
<feature type="transmembrane region" description="Helical" evidence="7">
    <location>
        <begin position="122"/>
        <end position="138"/>
    </location>
</feature>
<dbReference type="SUPFAM" id="SSF49723">
    <property type="entry name" value="Lipase/lipooxygenase domain (PLAT/LH2 domain)"/>
    <property type="match status" value="1"/>
</dbReference>
<dbReference type="InterPro" id="IPR036392">
    <property type="entry name" value="PLAT/LH2_dom_sf"/>
</dbReference>
<feature type="transmembrane region" description="Helical" evidence="7">
    <location>
        <begin position="489"/>
        <end position="508"/>
    </location>
</feature>
<name>A0A9E7FSW5_9LILI</name>
<keyword evidence="9" id="KW-1185">Reference proteome</keyword>
<dbReference type="Gene3D" id="2.60.60.20">
    <property type="entry name" value="PLAT/LH2 domain"/>
    <property type="match status" value="1"/>
</dbReference>
<reference evidence="8" key="1">
    <citation type="submission" date="2022-05" db="EMBL/GenBank/DDBJ databases">
        <title>The Musa troglodytarum L. genome provides insights into the mechanism of non-climacteric behaviour and enrichment of carotenoids.</title>
        <authorList>
            <person name="Wang J."/>
        </authorList>
    </citation>
    <scope>NUCLEOTIDE SEQUENCE</scope>
    <source>
        <tissue evidence="8">Leaf</tissue>
    </source>
</reference>
<feature type="transmembrane region" description="Helical" evidence="7">
    <location>
        <begin position="67"/>
        <end position="87"/>
    </location>
</feature>
<comment type="similarity">
    <text evidence="2">Belongs to the nucleobase:cation symporter-2 (NCS2) (TC 2.A.40) family.</text>
</comment>
<dbReference type="GO" id="GO:0022857">
    <property type="term" value="F:transmembrane transporter activity"/>
    <property type="evidence" value="ECO:0007669"/>
    <property type="project" value="InterPro"/>
</dbReference>
<keyword evidence="3 7" id="KW-0812">Transmembrane</keyword>
<dbReference type="NCBIfam" id="NF037981">
    <property type="entry name" value="NCS2_1"/>
    <property type="match status" value="1"/>
</dbReference>
<feature type="transmembrane region" description="Helical" evidence="7">
    <location>
        <begin position="303"/>
        <end position="325"/>
    </location>
</feature>
<dbReference type="GO" id="GO:0016020">
    <property type="term" value="C:membrane"/>
    <property type="evidence" value="ECO:0007669"/>
    <property type="project" value="UniProtKB-SubCell"/>
</dbReference>
<proteinExistence type="inferred from homology"/>
<evidence type="ECO:0000256" key="1">
    <source>
        <dbReference type="ARBA" id="ARBA00004141"/>
    </source>
</evidence>
<dbReference type="OrthoDB" id="1063785at2759"/>
<feature type="transmembrane region" description="Helical" evidence="7">
    <location>
        <begin position="419"/>
        <end position="442"/>
    </location>
</feature>
<keyword evidence="5 7" id="KW-0472">Membrane</keyword>
<dbReference type="Pfam" id="PF06232">
    <property type="entry name" value="ATS3"/>
    <property type="match status" value="1"/>
</dbReference>
<evidence type="ECO:0000256" key="7">
    <source>
        <dbReference type="SAM" id="Phobius"/>
    </source>
</evidence>
<evidence type="ECO:0000256" key="5">
    <source>
        <dbReference type="ARBA" id="ARBA00023136"/>
    </source>
</evidence>
<feature type="transmembrane region" description="Helical" evidence="7">
    <location>
        <begin position="578"/>
        <end position="597"/>
    </location>
</feature>
<evidence type="ECO:0000313" key="9">
    <source>
        <dbReference type="Proteomes" id="UP001055439"/>
    </source>
</evidence>
<dbReference type="EMBL" id="CP097507">
    <property type="protein sequence ID" value="URE00583.1"/>
    <property type="molecule type" value="Genomic_DNA"/>
</dbReference>
<dbReference type="AlphaFoldDB" id="A0A9E7FSW5"/>
<evidence type="ECO:0000313" key="8">
    <source>
        <dbReference type="EMBL" id="URE00583.1"/>
    </source>
</evidence>
<dbReference type="PANTHER" id="PTHR11119">
    <property type="entry name" value="XANTHINE-URACIL / VITAMIN C PERMEASE FAMILY MEMBER"/>
    <property type="match status" value="1"/>
</dbReference>
<keyword evidence="4 7" id="KW-1133">Transmembrane helix</keyword>
<sequence length="750" mass="82391">MGEETGAPTPQRPPVAPSAPPSVQMPMPTAAGFGDVLPTHPPLEQLPNLQFCLHSNPSWPEMFALAFQHYIVMLGSIVMLASFLVPLMGGNHGDKARAIQTLLFMSGINTLLQTLIGTRLPTVMNSSFAFIIPVMSIIRDFNSRAYNDEHERFVHTTRAIQGALIISSFVNIFIGYTRAWDKLFRFCGPVTIVPVVCVVGLGLFERGFPQVGKCVEVGLPVLILLTHEHTLQHTKHVNERAYFVLERFSIIFCVKIVWAFAAILTAAGAYNNVPEKTKLHCRTDRSYLISSAPWIKIPYPFQWGGPIFAASHVFGMMGAVLVSALESTGAHYAAARLAGATPPPAYVLSRSIGLQGVGMLLEGIFGAIAGSTASVENVGLLGLTRVGSRRAVQISAGFMIFFSIFGKFGALFASIPLPIFAAVYCILFGLVAAVGVSFLQFANNNSLRNLYIVGLSLFLGISVPQYFNEFTASAGHGPAKTNAGWFNDILNSIFSSAPTVAFIVGIVLDNTLEASFSDRGFLWFSPFNKDDPRNEEFYGFPIRVWVHEHTRSGFLHRLSVKGVERKEKKKEAGMGNPLSSFLLLLLVLLSSPVFFLTSCGSVPVDPRPRAFPSFKIQEIKEEIGWGCSYTVKIKTSCSSRRFTTDRISLAFGDAYHNEVYAPRLDDPSSAAFERCSTDTFKIQGPCGYGICYLYLRRDGWDGWTPEWVKVYEPHVSRAISFYYGAPLPNGIWYGFNHCPRSASSIGITDI</sequence>
<protein>
    <submittedName>
        <fullName evidence="8">Permease family</fullName>
    </submittedName>
</protein>
<comment type="subcellular location">
    <subcellularLocation>
        <location evidence="1">Membrane</location>
        <topology evidence="1">Multi-pass membrane protein</topology>
    </subcellularLocation>
</comment>
<dbReference type="CDD" id="cd00113">
    <property type="entry name" value="PLAT"/>
    <property type="match status" value="1"/>
</dbReference>
<organism evidence="8 9">
    <name type="scientific">Musa troglodytarum</name>
    <name type="common">fe'i banana</name>
    <dbReference type="NCBI Taxonomy" id="320322"/>
    <lineage>
        <taxon>Eukaryota</taxon>
        <taxon>Viridiplantae</taxon>
        <taxon>Streptophyta</taxon>
        <taxon>Embryophyta</taxon>
        <taxon>Tracheophyta</taxon>
        <taxon>Spermatophyta</taxon>
        <taxon>Magnoliopsida</taxon>
        <taxon>Liliopsida</taxon>
        <taxon>Zingiberales</taxon>
        <taxon>Musaceae</taxon>
        <taxon>Musa</taxon>
    </lineage>
</organism>
<evidence type="ECO:0000256" key="6">
    <source>
        <dbReference type="SAM" id="MobiDB-lite"/>
    </source>
</evidence>
<evidence type="ECO:0000256" key="3">
    <source>
        <dbReference type="ARBA" id="ARBA00022692"/>
    </source>
</evidence>
<accession>A0A9E7FSW5</accession>
<gene>
    <name evidence="8" type="ORF">MUK42_18937</name>
</gene>
<dbReference type="Pfam" id="PF00860">
    <property type="entry name" value="Xan_ur_permease"/>
    <property type="match status" value="1"/>
</dbReference>